<dbReference type="Proteomes" id="UP000235672">
    <property type="component" value="Unassembled WGS sequence"/>
</dbReference>
<dbReference type="OrthoDB" id="1681166at2759"/>
<reference evidence="4 5" key="1">
    <citation type="submission" date="2016-05" db="EMBL/GenBank/DDBJ databases">
        <title>A degradative enzymes factory behind the ericoid mycorrhizal symbiosis.</title>
        <authorList>
            <consortium name="DOE Joint Genome Institute"/>
            <person name="Martino E."/>
            <person name="Morin E."/>
            <person name="Grelet G."/>
            <person name="Kuo A."/>
            <person name="Kohler A."/>
            <person name="Daghino S."/>
            <person name="Barry K."/>
            <person name="Choi C."/>
            <person name="Cichocki N."/>
            <person name="Clum A."/>
            <person name="Copeland A."/>
            <person name="Hainaut M."/>
            <person name="Haridas S."/>
            <person name="Labutti K."/>
            <person name="Lindquist E."/>
            <person name="Lipzen A."/>
            <person name="Khouja H.-R."/>
            <person name="Murat C."/>
            <person name="Ohm R."/>
            <person name="Olson A."/>
            <person name="Spatafora J."/>
            <person name="Veneault-Fourrey C."/>
            <person name="Henrissat B."/>
            <person name="Grigoriev I."/>
            <person name="Martin F."/>
            <person name="Perotto S."/>
        </authorList>
    </citation>
    <scope>NUCLEOTIDE SEQUENCE [LARGE SCALE GENOMIC DNA]</scope>
    <source>
        <strain evidence="4 5">UAMH 7357</strain>
    </source>
</reference>
<dbReference type="SUPFAM" id="SSF57850">
    <property type="entry name" value="RING/U-box"/>
    <property type="match status" value="1"/>
</dbReference>
<keyword evidence="1" id="KW-0863">Zinc-finger</keyword>
<dbReference type="EMBL" id="KZ613501">
    <property type="protein sequence ID" value="PMD17208.1"/>
    <property type="molecule type" value="Genomic_DNA"/>
</dbReference>
<dbReference type="InterPro" id="IPR013083">
    <property type="entry name" value="Znf_RING/FYVE/PHD"/>
</dbReference>
<evidence type="ECO:0000313" key="4">
    <source>
        <dbReference type="EMBL" id="PMD17208.1"/>
    </source>
</evidence>
<proteinExistence type="predicted"/>
<accession>A0A2J6PT54</accession>
<gene>
    <name evidence="4" type="ORF">NA56DRAFT_708087</name>
</gene>
<dbReference type="Gene3D" id="3.30.40.10">
    <property type="entry name" value="Zinc/RING finger domain, C3HC4 (zinc finger)"/>
    <property type="match status" value="1"/>
</dbReference>
<evidence type="ECO:0000256" key="1">
    <source>
        <dbReference type="PROSITE-ProRule" id="PRU00175"/>
    </source>
</evidence>
<protein>
    <recommendedName>
        <fullName evidence="3">RING-type domain-containing protein</fullName>
    </recommendedName>
</protein>
<feature type="domain" description="RING-type" evidence="3">
    <location>
        <begin position="76"/>
        <end position="121"/>
    </location>
</feature>
<dbReference type="PROSITE" id="PS50089">
    <property type="entry name" value="ZF_RING_2"/>
    <property type="match status" value="1"/>
</dbReference>
<evidence type="ECO:0000256" key="2">
    <source>
        <dbReference type="SAM" id="MobiDB-lite"/>
    </source>
</evidence>
<evidence type="ECO:0000313" key="5">
    <source>
        <dbReference type="Proteomes" id="UP000235672"/>
    </source>
</evidence>
<dbReference type="Pfam" id="PF13639">
    <property type="entry name" value="zf-RING_2"/>
    <property type="match status" value="1"/>
</dbReference>
<dbReference type="InterPro" id="IPR051826">
    <property type="entry name" value="E3_ubiquitin-ligase_domain"/>
</dbReference>
<keyword evidence="1" id="KW-0862">Zinc</keyword>
<dbReference type="GO" id="GO:0061630">
    <property type="term" value="F:ubiquitin protein ligase activity"/>
    <property type="evidence" value="ECO:0007669"/>
    <property type="project" value="TreeGrafter"/>
</dbReference>
<keyword evidence="1" id="KW-0479">Metal-binding</keyword>
<dbReference type="GO" id="GO:0006511">
    <property type="term" value="P:ubiquitin-dependent protein catabolic process"/>
    <property type="evidence" value="ECO:0007669"/>
    <property type="project" value="TreeGrafter"/>
</dbReference>
<dbReference type="PANTHER" id="PTHR22765">
    <property type="entry name" value="RING FINGER AND PROTEASE ASSOCIATED DOMAIN-CONTAINING"/>
    <property type="match status" value="1"/>
</dbReference>
<feature type="region of interest" description="Disordered" evidence="2">
    <location>
        <begin position="1"/>
        <end position="69"/>
    </location>
</feature>
<dbReference type="AlphaFoldDB" id="A0A2J6PT54"/>
<dbReference type="GO" id="GO:0008270">
    <property type="term" value="F:zinc ion binding"/>
    <property type="evidence" value="ECO:0007669"/>
    <property type="project" value="UniProtKB-KW"/>
</dbReference>
<sequence length="149" mass="16252">MSSQQDRTGIAGSDQVFVDARPASISPEITIPESPKIGREPDRNENHSGIGESIAEVSPVPPDLSSLMKPDDDEMCIICRESSDRASMGEAVPCGHKFHEECILLWVEGMAHSNGSCPYCSRPVWALANDYTNAKKIYHQTHDNTKAPG</sequence>
<dbReference type="STRING" id="1745343.A0A2J6PT54"/>
<name>A0A2J6PT54_9HELO</name>
<evidence type="ECO:0000259" key="3">
    <source>
        <dbReference type="PROSITE" id="PS50089"/>
    </source>
</evidence>
<dbReference type="SMART" id="SM00184">
    <property type="entry name" value="RING"/>
    <property type="match status" value="1"/>
</dbReference>
<dbReference type="InterPro" id="IPR001841">
    <property type="entry name" value="Znf_RING"/>
</dbReference>
<keyword evidence="5" id="KW-1185">Reference proteome</keyword>
<organism evidence="4 5">
    <name type="scientific">Hyaloscypha hepaticicola</name>
    <dbReference type="NCBI Taxonomy" id="2082293"/>
    <lineage>
        <taxon>Eukaryota</taxon>
        <taxon>Fungi</taxon>
        <taxon>Dikarya</taxon>
        <taxon>Ascomycota</taxon>
        <taxon>Pezizomycotina</taxon>
        <taxon>Leotiomycetes</taxon>
        <taxon>Helotiales</taxon>
        <taxon>Hyaloscyphaceae</taxon>
        <taxon>Hyaloscypha</taxon>
    </lineage>
</organism>
<feature type="compositionally biased region" description="Basic and acidic residues" evidence="2">
    <location>
        <begin position="36"/>
        <end position="46"/>
    </location>
</feature>